<evidence type="ECO:0000256" key="2">
    <source>
        <dbReference type="ARBA" id="ARBA00023004"/>
    </source>
</evidence>
<organism evidence="4 5">
    <name type="scientific">Oxalicibacterium flavum</name>
    <dbReference type="NCBI Taxonomy" id="179467"/>
    <lineage>
        <taxon>Bacteria</taxon>
        <taxon>Pseudomonadati</taxon>
        <taxon>Pseudomonadota</taxon>
        <taxon>Betaproteobacteria</taxon>
        <taxon>Burkholderiales</taxon>
        <taxon>Oxalobacteraceae</taxon>
        <taxon>Oxalicibacterium</taxon>
    </lineage>
</organism>
<gene>
    <name evidence="4" type="ORF">GCM10007205_23860</name>
</gene>
<dbReference type="EMBL" id="BMCG01000004">
    <property type="protein sequence ID" value="GGC14206.1"/>
    <property type="molecule type" value="Genomic_DNA"/>
</dbReference>
<reference evidence="4" key="2">
    <citation type="submission" date="2020-09" db="EMBL/GenBank/DDBJ databases">
        <authorList>
            <person name="Sun Q."/>
            <person name="Sedlacek I."/>
        </authorList>
    </citation>
    <scope>NUCLEOTIDE SEQUENCE</scope>
    <source>
        <strain evidence="4">CCM 7086</strain>
    </source>
</reference>
<keyword evidence="1" id="KW-0479">Metal-binding</keyword>
<dbReference type="GO" id="GO:0046872">
    <property type="term" value="F:metal ion binding"/>
    <property type="evidence" value="ECO:0007669"/>
    <property type="project" value="UniProtKB-KW"/>
</dbReference>
<dbReference type="Pfam" id="PF06155">
    <property type="entry name" value="GBBH-like_N"/>
    <property type="match status" value="1"/>
</dbReference>
<dbReference type="RefSeq" id="WP_188396463.1">
    <property type="nucleotide sequence ID" value="NZ_BMCG01000004.1"/>
</dbReference>
<evidence type="ECO:0000313" key="4">
    <source>
        <dbReference type="EMBL" id="GGC14206.1"/>
    </source>
</evidence>
<dbReference type="AlphaFoldDB" id="A0A8J2XYJ0"/>
<dbReference type="PANTHER" id="PTHR35303:SF8">
    <property type="entry name" value="GAMMA-BUTYROBETAINE HYDROXYLASE-LIKE N-TERMINAL DOMAIN-CONTAINING PROTEIN"/>
    <property type="match status" value="1"/>
</dbReference>
<evidence type="ECO:0000256" key="1">
    <source>
        <dbReference type="ARBA" id="ARBA00022723"/>
    </source>
</evidence>
<keyword evidence="5" id="KW-1185">Reference proteome</keyword>
<dbReference type="InterPro" id="IPR038492">
    <property type="entry name" value="GBBH-like_N_sf"/>
</dbReference>
<accession>A0A8J2XYJ0</accession>
<evidence type="ECO:0000259" key="3">
    <source>
        <dbReference type="Pfam" id="PF06155"/>
    </source>
</evidence>
<protein>
    <recommendedName>
        <fullName evidence="3">Gamma-butyrobetaine hydroxylase-like N-terminal domain-containing protein</fullName>
    </recommendedName>
</protein>
<dbReference type="Proteomes" id="UP000620266">
    <property type="component" value="Unassembled WGS sequence"/>
</dbReference>
<dbReference type="Gene3D" id="3.30.2020.30">
    <property type="match status" value="1"/>
</dbReference>
<feature type="domain" description="Gamma-butyrobetaine hydroxylase-like N-terminal" evidence="3">
    <location>
        <begin position="24"/>
        <end position="104"/>
    </location>
</feature>
<reference evidence="4" key="1">
    <citation type="journal article" date="2014" name="Int. J. Syst. Evol. Microbiol.">
        <title>Complete genome sequence of Corynebacterium casei LMG S-19264T (=DSM 44701T), isolated from a smear-ripened cheese.</title>
        <authorList>
            <consortium name="US DOE Joint Genome Institute (JGI-PGF)"/>
            <person name="Walter F."/>
            <person name="Albersmeier A."/>
            <person name="Kalinowski J."/>
            <person name="Ruckert C."/>
        </authorList>
    </citation>
    <scope>NUCLEOTIDE SEQUENCE</scope>
    <source>
        <strain evidence="4">CCM 7086</strain>
    </source>
</reference>
<sequence>MSSSAVCDETDVQEVPYPYALELDPRACRLEMKWPDLQAAVPYKVLRQSCRCSVCESVRRALDDVPPVDAGVTLLKIELLGSMGVQLFFSDGHERGIYPWTYLRRIADGRAAEGVDDFPQALMKGWKDE</sequence>
<dbReference type="PANTHER" id="PTHR35303">
    <property type="entry name" value="OS02G0197800 PROTEIN"/>
    <property type="match status" value="1"/>
</dbReference>
<evidence type="ECO:0000313" key="5">
    <source>
        <dbReference type="Proteomes" id="UP000620266"/>
    </source>
</evidence>
<keyword evidence="2" id="KW-0408">Iron</keyword>
<proteinExistence type="predicted"/>
<comment type="caution">
    <text evidence="4">The sequence shown here is derived from an EMBL/GenBank/DDBJ whole genome shotgun (WGS) entry which is preliminary data.</text>
</comment>
<name>A0A8J2XYJ0_9BURK</name>
<dbReference type="InterPro" id="IPR010376">
    <property type="entry name" value="GBBH-like_N"/>
</dbReference>